<sequence length="405" mass="47074">MRIIQKYIFSLFLPPLFFALVVLSFILLMNRLFILADLLIKKGIKFTLVLEVATYSLPFVITYITPLAIMVAGVMTYGKLSQDNELIAIKTSGINLLRLLIPTFLFSLLLSFFMVFFNGFLLPESEHKLRNLLLDLARKKPAVKIREGVFMNEFGEWTIYIGSVQSREGKISDIFLFRKGGESPLFITAPTGLIKSSPDERYFSFHLFSGEIHELVEGNKYRKLQFAEHIVNIPIENELVRREREYRSLSEMSFSHLLPALKRIEEEKKGIQKRLKELKKEEAFDPIKIRMKEEENRLNYKSKEKERYAGEFHKRLSLAFSCLFFFLFGSFLGIVLKRGGMGFAFLATLIFFAFYYILLLAGEHSVENGKMPSYLAMWLPNLLLIPIVSEFAFRSLFDKTLFFRK</sequence>
<feature type="transmembrane region" description="Helical" evidence="6">
    <location>
        <begin position="12"/>
        <end position="35"/>
    </location>
</feature>
<dbReference type="GO" id="GO:0043190">
    <property type="term" value="C:ATP-binding cassette (ABC) transporter complex"/>
    <property type="evidence" value="ECO:0007669"/>
    <property type="project" value="TreeGrafter"/>
</dbReference>
<comment type="subcellular location">
    <subcellularLocation>
        <location evidence="1">Cell membrane</location>
        <topology evidence="1">Multi-pass membrane protein</topology>
    </subcellularLocation>
</comment>
<evidence type="ECO:0000256" key="2">
    <source>
        <dbReference type="ARBA" id="ARBA00022475"/>
    </source>
</evidence>
<dbReference type="AlphaFoldDB" id="A0A7C3UUA4"/>
<keyword evidence="4 6" id="KW-1133">Transmembrane helix</keyword>
<evidence type="ECO:0000256" key="5">
    <source>
        <dbReference type="ARBA" id="ARBA00023136"/>
    </source>
</evidence>
<dbReference type="PANTHER" id="PTHR33529:SF6">
    <property type="entry name" value="YJGP_YJGQ FAMILY PERMEASE"/>
    <property type="match status" value="1"/>
</dbReference>
<dbReference type="GO" id="GO:0015920">
    <property type="term" value="P:lipopolysaccharide transport"/>
    <property type="evidence" value="ECO:0007669"/>
    <property type="project" value="TreeGrafter"/>
</dbReference>
<feature type="transmembrane region" description="Helical" evidence="6">
    <location>
        <begin position="316"/>
        <end position="336"/>
    </location>
</feature>
<gene>
    <name evidence="7" type="ORF">ENX07_01685</name>
</gene>
<dbReference type="InterPro" id="IPR005495">
    <property type="entry name" value="LptG/LptF_permease"/>
</dbReference>
<evidence type="ECO:0000256" key="4">
    <source>
        <dbReference type="ARBA" id="ARBA00022989"/>
    </source>
</evidence>
<keyword evidence="2" id="KW-1003">Cell membrane</keyword>
<keyword evidence="5 6" id="KW-0472">Membrane</keyword>
<proteinExistence type="predicted"/>
<reference evidence="7" key="1">
    <citation type="journal article" date="2020" name="mSystems">
        <title>Genome- and Community-Level Interaction Insights into Carbon Utilization and Element Cycling Functions of Hydrothermarchaeota in Hydrothermal Sediment.</title>
        <authorList>
            <person name="Zhou Z."/>
            <person name="Liu Y."/>
            <person name="Xu W."/>
            <person name="Pan J."/>
            <person name="Luo Z.H."/>
            <person name="Li M."/>
        </authorList>
    </citation>
    <scope>NUCLEOTIDE SEQUENCE [LARGE SCALE GENOMIC DNA]</scope>
    <source>
        <strain evidence="7">SpSt-906</strain>
    </source>
</reference>
<evidence type="ECO:0000256" key="1">
    <source>
        <dbReference type="ARBA" id="ARBA00004651"/>
    </source>
</evidence>
<keyword evidence="3 6" id="KW-0812">Transmembrane</keyword>
<dbReference type="Pfam" id="PF03739">
    <property type="entry name" value="LptF_LptG"/>
    <property type="match status" value="1"/>
</dbReference>
<protein>
    <submittedName>
        <fullName evidence="7">YjgP/YjgQ family permease</fullName>
    </submittedName>
</protein>
<feature type="transmembrane region" description="Helical" evidence="6">
    <location>
        <begin position="343"/>
        <end position="362"/>
    </location>
</feature>
<feature type="transmembrane region" description="Helical" evidence="6">
    <location>
        <begin position="99"/>
        <end position="122"/>
    </location>
</feature>
<organism evidence="7">
    <name type="scientific">candidate division WOR-3 bacterium</name>
    <dbReference type="NCBI Taxonomy" id="2052148"/>
    <lineage>
        <taxon>Bacteria</taxon>
        <taxon>Bacteria division WOR-3</taxon>
    </lineage>
</organism>
<comment type="caution">
    <text evidence="7">The sequence shown here is derived from an EMBL/GenBank/DDBJ whole genome shotgun (WGS) entry which is preliminary data.</text>
</comment>
<feature type="transmembrane region" description="Helical" evidence="6">
    <location>
        <begin position="374"/>
        <end position="397"/>
    </location>
</feature>
<evidence type="ECO:0000313" key="7">
    <source>
        <dbReference type="EMBL" id="HGE98769.1"/>
    </source>
</evidence>
<evidence type="ECO:0000256" key="3">
    <source>
        <dbReference type="ARBA" id="ARBA00022692"/>
    </source>
</evidence>
<dbReference type="EMBL" id="DTMQ01000011">
    <property type="protein sequence ID" value="HGE98769.1"/>
    <property type="molecule type" value="Genomic_DNA"/>
</dbReference>
<accession>A0A7C3UUA4</accession>
<evidence type="ECO:0000256" key="6">
    <source>
        <dbReference type="SAM" id="Phobius"/>
    </source>
</evidence>
<dbReference type="PANTHER" id="PTHR33529">
    <property type="entry name" value="SLR0882 PROTEIN-RELATED"/>
    <property type="match status" value="1"/>
</dbReference>
<feature type="transmembrane region" description="Helical" evidence="6">
    <location>
        <begin position="55"/>
        <end position="78"/>
    </location>
</feature>
<name>A0A7C3UUA4_UNCW3</name>